<dbReference type="STRING" id="34060.B0181_10550"/>
<evidence type="ECO:0000313" key="1">
    <source>
        <dbReference type="EMBL" id="OOR87281.1"/>
    </source>
</evidence>
<dbReference type="AlphaFoldDB" id="A0A1S9ZWH1"/>
<name>A0A1S9ZWH1_9GAMM</name>
<gene>
    <name evidence="1" type="ORF">B0181_10550</name>
    <name evidence="2" type="ORF">NCTC10293_01642</name>
</gene>
<dbReference type="RefSeq" id="WP_078277450.1">
    <property type="nucleotide sequence ID" value="NZ_MUXU01000078.1"/>
</dbReference>
<protein>
    <submittedName>
        <fullName evidence="1">Uncharacterized protein</fullName>
    </submittedName>
</protein>
<evidence type="ECO:0000313" key="3">
    <source>
        <dbReference type="Proteomes" id="UP000190435"/>
    </source>
</evidence>
<proteinExistence type="predicted"/>
<organism evidence="1 3">
    <name type="scientific">Moraxella caviae</name>
    <dbReference type="NCBI Taxonomy" id="34060"/>
    <lineage>
        <taxon>Bacteria</taxon>
        <taxon>Pseudomonadati</taxon>
        <taxon>Pseudomonadota</taxon>
        <taxon>Gammaproteobacteria</taxon>
        <taxon>Moraxellales</taxon>
        <taxon>Moraxellaceae</taxon>
        <taxon>Moraxella</taxon>
    </lineage>
</organism>
<dbReference type="EMBL" id="UGQE01000004">
    <property type="protein sequence ID" value="STZ14053.1"/>
    <property type="molecule type" value="Genomic_DNA"/>
</dbReference>
<evidence type="ECO:0000313" key="4">
    <source>
        <dbReference type="Proteomes" id="UP000255279"/>
    </source>
</evidence>
<dbReference type="OrthoDB" id="6649503at2"/>
<evidence type="ECO:0000313" key="2">
    <source>
        <dbReference type="EMBL" id="STZ14053.1"/>
    </source>
</evidence>
<dbReference type="Gene3D" id="3.30.2000.20">
    <property type="match status" value="1"/>
</dbReference>
<reference evidence="1 3" key="1">
    <citation type="submission" date="2017-02" db="EMBL/GenBank/DDBJ databases">
        <title>Draft genome sequence of Moraxella caviae CCUG 355 type strain.</title>
        <authorList>
            <person name="Engstrom-Jakobsson H."/>
            <person name="Salva-Serra F."/>
            <person name="Thorell K."/>
            <person name="Gonzales-Siles L."/>
            <person name="Karlsson R."/>
            <person name="Boulund F."/>
            <person name="Engstrand L."/>
            <person name="Moore E."/>
        </authorList>
    </citation>
    <scope>NUCLEOTIDE SEQUENCE [LARGE SCALE GENOMIC DNA]</scope>
    <source>
        <strain evidence="1 3">CCUG 355</strain>
    </source>
</reference>
<keyword evidence="3" id="KW-1185">Reference proteome</keyword>
<accession>A0A1S9ZWH1</accession>
<reference evidence="2 4" key="2">
    <citation type="submission" date="2018-06" db="EMBL/GenBank/DDBJ databases">
        <authorList>
            <consortium name="Pathogen Informatics"/>
            <person name="Doyle S."/>
        </authorList>
    </citation>
    <scope>NUCLEOTIDE SEQUENCE [LARGE SCALE GENOMIC DNA]</scope>
    <source>
        <strain evidence="2 4">NCTC10293</strain>
    </source>
</reference>
<dbReference type="Proteomes" id="UP000190435">
    <property type="component" value="Unassembled WGS sequence"/>
</dbReference>
<sequence>MSKNTVRQLVETRFLAFDGLDNARKYYANTKEIAAHGQGFWAAIRVEFVSRKVVSINQNPCTRRYGTIVIDVYGHLGQGTAGISELTDALEAWFDFYQADDLWCGASHTVDAGRAQTHFTGRAQTHFISTVYVPFEYDEHN</sequence>
<dbReference type="Proteomes" id="UP000255279">
    <property type="component" value="Unassembled WGS sequence"/>
</dbReference>
<dbReference type="EMBL" id="MUXU01000078">
    <property type="protein sequence ID" value="OOR87281.1"/>
    <property type="molecule type" value="Genomic_DNA"/>
</dbReference>